<dbReference type="PANTHER" id="PTHR24173:SF74">
    <property type="entry name" value="ANKYRIN REPEAT DOMAIN-CONTAINING PROTEIN 16"/>
    <property type="match status" value="1"/>
</dbReference>
<keyword evidence="8" id="KW-1185">Reference proteome</keyword>
<feature type="domain" description="MYND-type" evidence="6">
    <location>
        <begin position="222"/>
        <end position="259"/>
    </location>
</feature>
<keyword evidence="1" id="KW-0479">Metal-binding</keyword>
<evidence type="ECO:0000313" key="7">
    <source>
        <dbReference type="EMBL" id="QKF94482.1"/>
    </source>
</evidence>
<dbReference type="Proteomes" id="UP001162001">
    <property type="component" value="Segment"/>
</dbReference>
<dbReference type="PANTHER" id="PTHR24173">
    <property type="entry name" value="ANKYRIN REPEAT CONTAINING"/>
    <property type="match status" value="1"/>
</dbReference>
<keyword evidence="2" id="KW-0677">Repeat</keyword>
<evidence type="ECO:0000256" key="2">
    <source>
        <dbReference type="ARBA" id="ARBA00022737"/>
    </source>
</evidence>
<dbReference type="Gene3D" id="1.25.40.20">
    <property type="entry name" value="Ankyrin repeat-containing domain"/>
    <property type="match status" value="1"/>
</dbReference>
<dbReference type="PROSITE" id="PS50297">
    <property type="entry name" value="ANK_REP_REGION"/>
    <property type="match status" value="1"/>
</dbReference>
<dbReference type="GO" id="GO:0008270">
    <property type="term" value="F:zinc ion binding"/>
    <property type="evidence" value="ECO:0007669"/>
    <property type="project" value="UniProtKB-KW"/>
</dbReference>
<evidence type="ECO:0000256" key="3">
    <source>
        <dbReference type="ARBA" id="ARBA00022771"/>
    </source>
</evidence>
<evidence type="ECO:0000313" key="8">
    <source>
        <dbReference type="Proteomes" id="UP001162001"/>
    </source>
</evidence>
<keyword evidence="5" id="KW-0040">ANK repeat</keyword>
<keyword evidence="4" id="KW-0862">Zinc</keyword>
<protein>
    <submittedName>
        <fullName evidence="7">Ankyrin repeat protein</fullName>
    </submittedName>
</protein>
<proteinExistence type="predicted"/>
<dbReference type="InterPro" id="IPR036770">
    <property type="entry name" value="Ankyrin_rpt-contain_sf"/>
</dbReference>
<dbReference type="Gene3D" id="6.10.140.2220">
    <property type="match status" value="1"/>
</dbReference>
<evidence type="ECO:0000256" key="1">
    <source>
        <dbReference type="ARBA" id="ARBA00022723"/>
    </source>
</evidence>
<evidence type="ECO:0000259" key="6">
    <source>
        <dbReference type="PROSITE" id="PS50865"/>
    </source>
</evidence>
<dbReference type="EMBL" id="MT418680">
    <property type="protein sequence ID" value="QKF94482.1"/>
    <property type="molecule type" value="Genomic_DNA"/>
</dbReference>
<dbReference type="SMART" id="SM00248">
    <property type="entry name" value="ANK"/>
    <property type="match status" value="2"/>
</dbReference>
<accession>A0A7D3R1G5</accession>
<dbReference type="PROSITE" id="PS50865">
    <property type="entry name" value="ZF_MYND_2"/>
    <property type="match status" value="1"/>
</dbReference>
<sequence>MESEEFLTELRTLIEMNDGESNNKIISLIEDKNIYDILYVHGENLLHWAAAFNNAVICEYLLKDKKLHVNLENFRGATPLYYAAMKNSLEAVEVLMRYNANPRIRSGFSGLFPMDVTQNDQIKEILEEVDNTSIPLTGYGGVLKCKNNFSKYVAYRYRLYMWWLSNLNYYNNKYKHTISGTELIPEAKTIYDKDGITGLAEKCQRLYDDYIDSLEYKEFKCCLYCSNNIDLKRCSKCKSVYYCNQTCQSHAYKIHKIDCI</sequence>
<dbReference type="InterPro" id="IPR002110">
    <property type="entry name" value="Ankyrin_rpt"/>
</dbReference>
<evidence type="ECO:0000256" key="5">
    <source>
        <dbReference type="ARBA" id="ARBA00023043"/>
    </source>
</evidence>
<reference evidence="7 8" key="1">
    <citation type="submission" date="2020-04" db="EMBL/GenBank/DDBJ databases">
        <title>Advantages and limits of metagenomic assembly and binning of a giant virus.</title>
        <authorList>
            <person name="Schulz F."/>
            <person name="Andreani J."/>
            <person name="Francis R."/>
            <person name="Boudjemaa H."/>
            <person name="Bou Khalil J.Y."/>
            <person name="Lee J."/>
            <person name="La Scola B."/>
            <person name="Woyke T."/>
        </authorList>
    </citation>
    <scope>NUCLEOTIDE SEQUENCE [LARGE SCALE GENOMIC DNA]</scope>
    <source>
        <strain evidence="7 8">FV1/VV64</strain>
    </source>
</reference>
<name>A0A7D3R1G5_9VIRU</name>
<dbReference type="Pfam" id="PF12796">
    <property type="entry name" value="Ank_2"/>
    <property type="match status" value="1"/>
</dbReference>
<dbReference type="PROSITE" id="PS50088">
    <property type="entry name" value="ANK_REPEAT"/>
    <property type="match status" value="1"/>
</dbReference>
<evidence type="ECO:0000256" key="4">
    <source>
        <dbReference type="ARBA" id="ARBA00022833"/>
    </source>
</evidence>
<dbReference type="SUPFAM" id="SSF144232">
    <property type="entry name" value="HIT/MYND zinc finger-like"/>
    <property type="match status" value="1"/>
</dbReference>
<dbReference type="Pfam" id="PF01753">
    <property type="entry name" value="zf-MYND"/>
    <property type="match status" value="1"/>
</dbReference>
<organism evidence="7 8">
    <name type="scientific">Fadolivirus FV1/VV64</name>
    <dbReference type="NCBI Taxonomy" id="3070911"/>
    <lineage>
        <taxon>Viruses</taxon>
        <taxon>Varidnaviria</taxon>
        <taxon>Bamfordvirae</taxon>
        <taxon>Nucleocytoviricota</taxon>
        <taxon>Megaviricetes</taxon>
        <taxon>Imitervirales</taxon>
        <taxon>Mimiviridae</taxon>
        <taxon>Klosneuvirinae</taxon>
        <taxon>Fadolivirus</taxon>
        <taxon>Fadolivirus algeromassiliense</taxon>
    </lineage>
</organism>
<dbReference type="SUPFAM" id="SSF48403">
    <property type="entry name" value="Ankyrin repeat"/>
    <property type="match status" value="1"/>
</dbReference>
<keyword evidence="3" id="KW-0863">Zinc-finger</keyword>
<dbReference type="InterPro" id="IPR002893">
    <property type="entry name" value="Znf_MYND"/>
</dbReference>
<gene>
    <name evidence="7" type="ORF">Fadolivirus_1_1024</name>
</gene>